<protein>
    <submittedName>
        <fullName evidence="1">Uncharacterized protein</fullName>
    </submittedName>
</protein>
<name>V5H7I3_IXORI</name>
<dbReference type="AlphaFoldDB" id="V5H7I3"/>
<sequence>MQYISSALSSFLFRRVHQDPAITCINLIDISTCQSRTISFCLKRKLVPREVQSLFGVVEPSWGHTRRLCKILKSEYWRQVRLYLDWLRIIVQGGQEDYQAKRRFEDYKRLASQTTEFIWQQTRVQLPPKKKRAAICLNNITVLGGATL</sequence>
<feature type="non-terminal residue" evidence="1">
    <location>
        <position position="148"/>
    </location>
</feature>
<accession>V5H7I3</accession>
<dbReference type="EMBL" id="GANP01015675">
    <property type="protein sequence ID" value="JAB68793.1"/>
    <property type="molecule type" value="mRNA"/>
</dbReference>
<proteinExistence type="evidence at transcript level"/>
<reference evidence="1" key="1">
    <citation type="journal article" date="2015" name="Sci. Rep.">
        <title>Tissue- and time-dependent transcription in Ixodes ricinus salivary glands and midguts when blood feeding on the vertebrate host.</title>
        <authorList>
            <person name="Kotsyfakis M."/>
            <person name="Schwarz A."/>
            <person name="Erhart J."/>
            <person name="Ribeiro J.M."/>
        </authorList>
    </citation>
    <scope>NUCLEOTIDE SEQUENCE</scope>
    <source>
        <tissue evidence="1">Salivary gland and midgut</tissue>
    </source>
</reference>
<organism evidence="1">
    <name type="scientific">Ixodes ricinus</name>
    <name type="common">Common tick</name>
    <name type="synonym">Acarus ricinus</name>
    <dbReference type="NCBI Taxonomy" id="34613"/>
    <lineage>
        <taxon>Eukaryota</taxon>
        <taxon>Metazoa</taxon>
        <taxon>Ecdysozoa</taxon>
        <taxon>Arthropoda</taxon>
        <taxon>Chelicerata</taxon>
        <taxon>Arachnida</taxon>
        <taxon>Acari</taxon>
        <taxon>Parasitiformes</taxon>
        <taxon>Ixodida</taxon>
        <taxon>Ixodoidea</taxon>
        <taxon>Ixodidae</taxon>
        <taxon>Ixodinae</taxon>
        <taxon>Ixodes</taxon>
    </lineage>
</organism>
<evidence type="ECO:0000313" key="1">
    <source>
        <dbReference type="EMBL" id="JAB68793.1"/>
    </source>
</evidence>